<organism evidence="1 2">
    <name type="scientific">Ilyodon furcidens</name>
    <name type="common">goldbreast splitfin</name>
    <dbReference type="NCBI Taxonomy" id="33524"/>
    <lineage>
        <taxon>Eukaryota</taxon>
        <taxon>Metazoa</taxon>
        <taxon>Chordata</taxon>
        <taxon>Craniata</taxon>
        <taxon>Vertebrata</taxon>
        <taxon>Euteleostomi</taxon>
        <taxon>Actinopterygii</taxon>
        <taxon>Neopterygii</taxon>
        <taxon>Teleostei</taxon>
        <taxon>Neoteleostei</taxon>
        <taxon>Acanthomorphata</taxon>
        <taxon>Ovalentaria</taxon>
        <taxon>Atherinomorphae</taxon>
        <taxon>Cyprinodontiformes</taxon>
        <taxon>Goodeidae</taxon>
        <taxon>Ilyodon</taxon>
    </lineage>
</organism>
<dbReference type="Proteomes" id="UP001482620">
    <property type="component" value="Unassembled WGS sequence"/>
</dbReference>
<keyword evidence="2" id="KW-1185">Reference proteome</keyword>
<sequence>MGVEHEGASLCPCRPVTCLQLLQQGSVPKLDVKIHYTIIILAVTTAAVPSTQYDTRAVVQISTVNNNNFVYSAVYYKPAGSLADRSIVNKFTTMLRNCS</sequence>
<evidence type="ECO:0000313" key="1">
    <source>
        <dbReference type="EMBL" id="MEQ2229099.1"/>
    </source>
</evidence>
<proteinExistence type="predicted"/>
<gene>
    <name evidence="1" type="ORF">ILYODFUR_015420</name>
</gene>
<evidence type="ECO:0000313" key="2">
    <source>
        <dbReference type="Proteomes" id="UP001482620"/>
    </source>
</evidence>
<name>A0ABV0T894_9TELE</name>
<reference evidence="1 2" key="1">
    <citation type="submission" date="2021-06" db="EMBL/GenBank/DDBJ databases">
        <authorList>
            <person name="Palmer J.M."/>
        </authorList>
    </citation>
    <scope>NUCLEOTIDE SEQUENCE [LARGE SCALE GENOMIC DNA]</scope>
    <source>
        <strain evidence="2">if_2019</strain>
        <tissue evidence="1">Muscle</tissue>
    </source>
</reference>
<protein>
    <submittedName>
        <fullName evidence="1">Uncharacterized protein</fullName>
    </submittedName>
</protein>
<dbReference type="EMBL" id="JAHRIQ010024523">
    <property type="protein sequence ID" value="MEQ2229099.1"/>
    <property type="molecule type" value="Genomic_DNA"/>
</dbReference>
<comment type="caution">
    <text evidence="1">The sequence shown here is derived from an EMBL/GenBank/DDBJ whole genome shotgun (WGS) entry which is preliminary data.</text>
</comment>
<accession>A0ABV0T894</accession>